<evidence type="ECO:0008006" key="3">
    <source>
        <dbReference type="Google" id="ProtNLM"/>
    </source>
</evidence>
<dbReference type="InterPro" id="IPR036689">
    <property type="entry name" value="ESAT-6-like_sf"/>
</dbReference>
<accession>A0A401R4K5</accession>
<reference evidence="1 2" key="1">
    <citation type="journal article" date="2019" name="Microbiol. Resour. Announc.">
        <title>Draft Genome Sequence of the Most Traditional epsilon-Poly-l-Lysine Producer, Streptomyces albulus NBRC14147.</title>
        <authorList>
            <person name="Yamanaka K."/>
            <person name="Hamano Y."/>
        </authorList>
    </citation>
    <scope>NUCLEOTIDE SEQUENCE [LARGE SCALE GENOMIC DNA]</scope>
    <source>
        <strain evidence="1 2">NBRC 14147</strain>
    </source>
</reference>
<dbReference type="Gene3D" id="1.10.287.1060">
    <property type="entry name" value="ESAT-6-like"/>
    <property type="match status" value="1"/>
</dbReference>
<dbReference type="Proteomes" id="UP000288351">
    <property type="component" value="Unassembled WGS sequence"/>
</dbReference>
<name>A0A401R4K5_STRNR</name>
<dbReference type="EMBL" id="BHXC01000006">
    <property type="protein sequence ID" value="GCB92572.1"/>
    <property type="molecule type" value="Genomic_DNA"/>
</dbReference>
<dbReference type="RefSeq" id="WP_016570611.1">
    <property type="nucleotide sequence ID" value="NZ_BHXC01000006.1"/>
</dbReference>
<gene>
    <name evidence="1" type="ORF">SALB_05339</name>
</gene>
<dbReference type="SUPFAM" id="SSF140453">
    <property type="entry name" value="EsxAB dimer-like"/>
    <property type="match status" value="1"/>
</dbReference>
<organism evidence="1 2">
    <name type="scientific">Streptomyces noursei</name>
    <name type="common">Streptomyces albulus</name>
    <dbReference type="NCBI Taxonomy" id="1971"/>
    <lineage>
        <taxon>Bacteria</taxon>
        <taxon>Bacillati</taxon>
        <taxon>Actinomycetota</taxon>
        <taxon>Actinomycetes</taxon>
        <taxon>Kitasatosporales</taxon>
        <taxon>Streptomycetaceae</taxon>
        <taxon>Streptomyces</taxon>
    </lineage>
</organism>
<proteinExistence type="predicted"/>
<sequence>MAGDGFDVDTDQLKSAAPTFHRESVALERATAKLRHALDGLGEPWGGDEQGKKFEHVYAPHRAQIEKASAALAKGLSSITKAMNDMAANHEEADRSAKSGFEGGK</sequence>
<evidence type="ECO:0000313" key="1">
    <source>
        <dbReference type="EMBL" id="GCB92572.1"/>
    </source>
</evidence>
<evidence type="ECO:0000313" key="2">
    <source>
        <dbReference type="Proteomes" id="UP000288351"/>
    </source>
</evidence>
<dbReference type="AlphaFoldDB" id="A0A401R4K5"/>
<comment type="caution">
    <text evidence="1">The sequence shown here is derived from an EMBL/GenBank/DDBJ whole genome shotgun (WGS) entry which is preliminary data.</text>
</comment>
<protein>
    <recommendedName>
        <fullName evidence="3">WXG100 family type VII secretion target</fullName>
    </recommendedName>
</protein>